<keyword evidence="3" id="KW-1185">Reference proteome</keyword>
<reference evidence="2" key="1">
    <citation type="submission" date="2023-05" db="EMBL/GenBank/DDBJ databases">
        <authorList>
            <person name="Stuckert A."/>
        </authorList>
    </citation>
    <scope>NUCLEOTIDE SEQUENCE</scope>
</reference>
<name>A0ABN9FRY6_9NEOB</name>
<protein>
    <submittedName>
        <fullName evidence="2">Uncharacterized protein</fullName>
    </submittedName>
</protein>
<organism evidence="2 3">
    <name type="scientific">Staurois parvus</name>
    <dbReference type="NCBI Taxonomy" id="386267"/>
    <lineage>
        <taxon>Eukaryota</taxon>
        <taxon>Metazoa</taxon>
        <taxon>Chordata</taxon>
        <taxon>Craniata</taxon>
        <taxon>Vertebrata</taxon>
        <taxon>Euteleostomi</taxon>
        <taxon>Amphibia</taxon>
        <taxon>Batrachia</taxon>
        <taxon>Anura</taxon>
        <taxon>Neobatrachia</taxon>
        <taxon>Ranoidea</taxon>
        <taxon>Ranidae</taxon>
        <taxon>Staurois</taxon>
    </lineage>
</organism>
<feature type="region of interest" description="Disordered" evidence="1">
    <location>
        <begin position="49"/>
        <end position="99"/>
    </location>
</feature>
<evidence type="ECO:0000313" key="3">
    <source>
        <dbReference type="Proteomes" id="UP001162483"/>
    </source>
</evidence>
<evidence type="ECO:0000256" key="1">
    <source>
        <dbReference type="SAM" id="MobiDB-lite"/>
    </source>
</evidence>
<proteinExistence type="predicted"/>
<comment type="caution">
    <text evidence="2">The sequence shown here is derived from an EMBL/GenBank/DDBJ whole genome shotgun (WGS) entry which is preliminary data.</text>
</comment>
<feature type="region of interest" description="Disordered" evidence="1">
    <location>
        <begin position="141"/>
        <end position="160"/>
    </location>
</feature>
<gene>
    <name evidence="2" type="ORF">SPARVUS_LOCUS12375246</name>
</gene>
<evidence type="ECO:0000313" key="2">
    <source>
        <dbReference type="EMBL" id="CAI9598261.1"/>
    </source>
</evidence>
<feature type="non-terminal residue" evidence="2">
    <location>
        <position position="160"/>
    </location>
</feature>
<feature type="compositionally biased region" description="Polar residues" evidence="1">
    <location>
        <begin position="80"/>
        <end position="96"/>
    </location>
</feature>
<sequence length="160" mass="16741">MAGRGRFQAWGVFSDRQAVSPIGLGPQPSSLRDWTADWRLGQQAATYHWAGASGNRRQSTTGQGPRAKSGNLPLGRASGNRRQPTTGQGPRATGSNLPLGRGLGQQVAIYPWAGAWATGSNLPLGRGLGQQAATYHWAGASGNRWQPTTGQGPRATGGNL</sequence>
<dbReference type="EMBL" id="CATNWA010017133">
    <property type="protein sequence ID" value="CAI9598261.1"/>
    <property type="molecule type" value="Genomic_DNA"/>
</dbReference>
<accession>A0ABN9FRY6</accession>
<dbReference type="Proteomes" id="UP001162483">
    <property type="component" value="Unassembled WGS sequence"/>
</dbReference>